<evidence type="ECO:0000313" key="2">
    <source>
        <dbReference type="Proteomes" id="UP000215335"/>
    </source>
</evidence>
<accession>A0A232EPI5</accession>
<name>A0A232EPI5_9HYME</name>
<evidence type="ECO:0000313" key="1">
    <source>
        <dbReference type="EMBL" id="OXU20264.1"/>
    </source>
</evidence>
<dbReference type="Pfam" id="PF23670">
    <property type="entry name" value="PIGBOS1"/>
    <property type="match status" value="1"/>
</dbReference>
<dbReference type="InterPro" id="IPR057394">
    <property type="entry name" value="PIGBOS1"/>
</dbReference>
<organism evidence="1 2">
    <name type="scientific">Trichomalopsis sarcophagae</name>
    <dbReference type="NCBI Taxonomy" id="543379"/>
    <lineage>
        <taxon>Eukaryota</taxon>
        <taxon>Metazoa</taxon>
        <taxon>Ecdysozoa</taxon>
        <taxon>Arthropoda</taxon>
        <taxon>Hexapoda</taxon>
        <taxon>Insecta</taxon>
        <taxon>Pterygota</taxon>
        <taxon>Neoptera</taxon>
        <taxon>Endopterygota</taxon>
        <taxon>Hymenoptera</taxon>
        <taxon>Apocrita</taxon>
        <taxon>Proctotrupomorpha</taxon>
        <taxon>Chalcidoidea</taxon>
        <taxon>Pteromalidae</taxon>
        <taxon>Pteromalinae</taxon>
        <taxon>Trichomalopsis</taxon>
    </lineage>
</organism>
<dbReference type="AlphaFoldDB" id="A0A232EPI5"/>
<gene>
    <name evidence="1" type="ORF">TSAR_015194</name>
</gene>
<sequence length="54" mass="6263">MYYNRRITKFQIFIVSVLGFMGGIYIWKPLLEEHAKKQRELALSEANAVSVESS</sequence>
<keyword evidence="2" id="KW-1185">Reference proteome</keyword>
<proteinExistence type="predicted"/>
<dbReference type="Proteomes" id="UP000215335">
    <property type="component" value="Unassembled WGS sequence"/>
</dbReference>
<dbReference type="EMBL" id="NNAY01002936">
    <property type="protein sequence ID" value="OXU20264.1"/>
    <property type="molecule type" value="Genomic_DNA"/>
</dbReference>
<comment type="caution">
    <text evidence="1">The sequence shown here is derived from an EMBL/GenBank/DDBJ whole genome shotgun (WGS) entry which is preliminary data.</text>
</comment>
<protein>
    <submittedName>
        <fullName evidence="1">Uncharacterized protein</fullName>
    </submittedName>
</protein>
<reference evidence="1 2" key="1">
    <citation type="journal article" date="2017" name="Curr. Biol.">
        <title>The Evolution of Venom by Co-option of Single-Copy Genes.</title>
        <authorList>
            <person name="Martinson E.O."/>
            <person name="Mrinalini"/>
            <person name="Kelkar Y.D."/>
            <person name="Chang C.H."/>
            <person name="Werren J.H."/>
        </authorList>
    </citation>
    <scope>NUCLEOTIDE SEQUENCE [LARGE SCALE GENOMIC DNA]</scope>
    <source>
        <strain evidence="1 2">Alberta</strain>
        <tissue evidence="1">Whole body</tissue>
    </source>
</reference>